<dbReference type="PANTHER" id="PTHR43479:SF11">
    <property type="entry name" value="ACREF_ENVCD OPERON REPRESSOR-RELATED"/>
    <property type="match status" value="1"/>
</dbReference>
<dbReference type="PANTHER" id="PTHR43479">
    <property type="entry name" value="ACREF/ENVCD OPERON REPRESSOR-RELATED"/>
    <property type="match status" value="1"/>
</dbReference>
<feature type="DNA-binding region" description="H-T-H motif" evidence="2">
    <location>
        <begin position="30"/>
        <end position="49"/>
    </location>
</feature>
<keyword evidence="5" id="KW-1185">Reference proteome</keyword>
<organism evidence="4 5">
    <name type="scientific">Isachenkonia alkalipeptolytica</name>
    <dbReference type="NCBI Taxonomy" id="2565777"/>
    <lineage>
        <taxon>Bacteria</taxon>
        <taxon>Bacillati</taxon>
        <taxon>Bacillota</taxon>
        <taxon>Clostridia</taxon>
        <taxon>Eubacteriales</taxon>
        <taxon>Clostridiaceae</taxon>
        <taxon>Isachenkonia</taxon>
    </lineage>
</organism>
<dbReference type="GO" id="GO:0003677">
    <property type="term" value="F:DNA binding"/>
    <property type="evidence" value="ECO:0007669"/>
    <property type="project" value="UniProtKB-UniRule"/>
</dbReference>
<evidence type="ECO:0000313" key="5">
    <source>
        <dbReference type="Proteomes" id="UP000449710"/>
    </source>
</evidence>
<protein>
    <submittedName>
        <fullName evidence="4">TetR/AcrR family transcriptional regulator</fullName>
    </submittedName>
</protein>
<evidence type="ECO:0000313" key="4">
    <source>
        <dbReference type="EMBL" id="NBG87130.1"/>
    </source>
</evidence>
<gene>
    <name evidence="4" type="ORF">ISALK_01315</name>
</gene>
<dbReference type="Pfam" id="PF00440">
    <property type="entry name" value="TetR_N"/>
    <property type="match status" value="1"/>
</dbReference>
<dbReference type="Proteomes" id="UP000449710">
    <property type="component" value="Unassembled WGS sequence"/>
</dbReference>
<dbReference type="SUPFAM" id="SSF48498">
    <property type="entry name" value="Tetracyclin repressor-like, C-terminal domain"/>
    <property type="match status" value="1"/>
</dbReference>
<dbReference type="SUPFAM" id="SSF46689">
    <property type="entry name" value="Homeodomain-like"/>
    <property type="match status" value="1"/>
</dbReference>
<dbReference type="EMBL" id="SUMG01000001">
    <property type="protein sequence ID" value="NBG87130.1"/>
    <property type="molecule type" value="Genomic_DNA"/>
</dbReference>
<evidence type="ECO:0000256" key="2">
    <source>
        <dbReference type="PROSITE-ProRule" id="PRU00335"/>
    </source>
</evidence>
<accession>A0AA43XHU8</accession>
<sequence length="199" mass="23588">MENNQSPVEIRERLLHTALLAFNEKGAKFTLEDISRTLNISKKTIYTVFSGKKELIEEMIDEGFREVKEEESYIVADTRLNTLEKIRKMVIVIPERYQAMDFRKFATLKESYPELYQRIEEQIEREWDLTIELLEKGMEEGVLRRFSIPVFKIMIEATMERLLERDEREGFEYMEALEEMMDIVIKGIETKGGEKEGKD</sequence>
<dbReference type="InterPro" id="IPR009057">
    <property type="entry name" value="Homeodomain-like_sf"/>
</dbReference>
<evidence type="ECO:0000256" key="1">
    <source>
        <dbReference type="ARBA" id="ARBA00023125"/>
    </source>
</evidence>
<dbReference type="InterPro" id="IPR001647">
    <property type="entry name" value="HTH_TetR"/>
</dbReference>
<feature type="domain" description="HTH tetR-type" evidence="3">
    <location>
        <begin position="8"/>
        <end position="67"/>
    </location>
</feature>
<proteinExistence type="predicted"/>
<name>A0AA43XHU8_9CLOT</name>
<comment type="caution">
    <text evidence="4">The sequence shown here is derived from an EMBL/GenBank/DDBJ whole genome shotgun (WGS) entry which is preliminary data.</text>
</comment>
<reference evidence="4 5" key="1">
    <citation type="submission" date="2019-04" db="EMBL/GenBank/DDBJ databases">
        <title>Isachenkonia alkalipeptolytica gen. nov. sp. nov. a new anaerobic, alkiliphilic organothrophic bacterium capable to reduce synthesized ferrihydrite isolated from a soda lake.</title>
        <authorList>
            <person name="Toshchakov S.V."/>
            <person name="Zavarzina D.G."/>
            <person name="Zhilina T.N."/>
            <person name="Kostrikina N.A."/>
            <person name="Kublanov I.V."/>
        </authorList>
    </citation>
    <scope>NUCLEOTIDE SEQUENCE [LARGE SCALE GENOMIC DNA]</scope>
    <source>
        <strain evidence="4 5">Z-1701</strain>
    </source>
</reference>
<dbReference type="InterPro" id="IPR050624">
    <property type="entry name" value="HTH-type_Tx_Regulator"/>
</dbReference>
<dbReference type="AlphaFoldDB" id="A0AA43XHU8"/>
<dbReference type="PROSITE" id="PS50977">
    <property type="entry name" value="HTH_TETR_2"/>
    <property type="match status" value="1"/>
</dbReference>
<dbReference type="RefSeq" id="WP_160718430.1">
    <property type="nucleotide sequence ID" value="NZ_SUMG01000001.1"/>
</dbReference>
<evidence type="ECO:0000259" key="3">
    <source>
        <dbReference type="PROSITE" id="PS50977"/>
    </source>
</evidence>
<dbReference type="InterPro" id="IPR036271">
    <property type="entry name" value="Tet_transcr_reg_TetR-rel_C_sf"/>
</dbReference>
<keyword evidence="1 2" id="KW-0238">DNA-binding</keyword>
<dbReference type="Gene3D" id="1.10.357.10">
    <property type="entry name" value="Tetracycline Repressor, domain 2"/>
    <property type="match status" value="1"/>
</dbReference>